<dbReference type="EMBL" id="CP045488">
    <property type="protein sequence ID" value="QFU82356.1"/>
    <property type="molecule type" value="Genomic_DNA"/>
</dbReference>
<dbReference type="SUPFAM" id="SSF52402">
    <property type="entry name" value="Adenine nucleotide alpha hydrolases-like"/>
    <property type="match status" value="1"/>
</dbReference>
<dbReference type="PANTHER" id="PTHR46268:SF6">
    <property type="entry name" value="UNIVERSAL STRESS PROTEIN UP12"/>
    <property type="match status" value="1"/>
</dbReference>
<evidence type="ECO:0000259" key="2">
    <source>
        <dbReference type="Pfam" id="PF00582"/>
    </source>
</evidence>
<keyword evidence="4" id="KW-1185">Reference proteome</keyword>
<dbReference type="Proteomes" id="UP000326170">
    <property type="component" value="Chromosome"/>
</dbReference>
<comment type="similarity">
    <text evidence="1">Belongs to the universal stress protein A family.</text>
</comment>
<dbReference type="Pfam" id="PF00582">
    <property type="entry name" value="Usp"/>
    <property type="match status" value="1"/>
</dbReference>
<dbReference type="InterPro" id="IPR006015">
    <property type="entry name" value="Universal_stress_UspA"/>
</dbReference>
<sequence>MVSRVLVPMDGSEMSEHALKHALKAYPDAEITVLRVVGEPSPLWGEASGLALAENLEDAAQDLAAPTFNRAREIVADADGDAGLETMVELGHPVRAILNRADDYDTVVMGSHGGSITDSLYIGNVAQKIVRRSPVPVVVVR</sequence>
<dbReference type="PRINTS" id="PR01438">
    <property type="entry name" value="UNVRSLSTRESS"/>
</dbReference>
<name>A0A5P9P2T6_9EURY</name>
<protein>
    <submittedName>
        <fullName evidence="3">Universal stress protein</fullName>
    </submittedName>
</protein>
<accession>A0A5P9P2T6</accession>
<organism evidence="3 4">
    <name type="scientific">Natronorubrum aibiense</name>
    <dbReference type="NCBI Taxonomy" id="348826"/>
    <lineage>
        <taxon>Archaea</taxon>
        <taxon>Methanobacteriati</taxon>
        <taxon>Methanobacteriota</taxon>
        <taxon>Stenosarchaea group</taxon>
        <taxon>Halobacteria</taxon>
        <taxon>Halobacteriales</taxon>
        <taxon>Natrialbaceae</taxon>
        <taxon>Natronorubrum</taxon>
    </lineage>
</organism>
<dbReference type="InterPro" id="IPR014729">
    <property type="entry name" value="Rossmann-like_a/b/a_fold"/>
</dbReference>
<proteinExistence type="inferred from homology"/>
<dbReference type="AlphaFoldDB" id="A0A5P9P2T6"/>
<gene>
    <name evidence="3" type="ORF">GCU68_07375</name>
</gene>
<dbReference type="KEGG" id="nas:GCU68_07375"/>
<dbReference type="GeneID" id="42300857"/>
<dbReference type="RefSeq" id="WP_152940296.1">
    <property type="nucleotide sequence ID" value="NZ_CP045488.1"/>
</dbReference>
<reference evidence="3 4" key="1">
    <citation type="journal article" date="2007" name="Int. J. Syst. Evol. Microbiol.">
        <title>Natronorubrum sulfidifaciens sp. nov., an extremely haloalkaliphilic archaeon isolated from Aiding salt lake in Xin-Jiang, China.</title>
        <authorList>
            <person name="Cui H.L."/>
            <person name="Tohty D."/>
            <person name="Liu H.C."/>
            <person name="Liu S.J."/>
            <person name="Oren A."/>
            <person name="Zhou P.J."/>
        </authorList>
    </citation>
    <scope>NUCLEOTIDE SEQUENCE [LARGE SCALE GENOMIC DNA]</scope>
    <source>
        <strain evidence="3 4">7-3</strain>
    </source>
</reference>
<evidence type="ECO:0000256" key="1">
    <source>
        <dbReference type="ARBA" id="ARBA00008791"/>
    </source>
</evidence>
<evidence type="ECO:0000313" key="4">
    <source>
        <dbReference type="Proteomes" id="UP000326170"/>
    </source>
</evidence>
<dbReference type="InterPro" id="IPR006016">
    <property type="entry name" value="UspA"/>
</dbReference>
<feature type="domain" description="UspA" evidence="2">
    <location>
        <begin position="1"/>
        <end position="141"/>
    </location>
</feature>
<dbReference type="PANTHER" id="PTHR46268">
    <property type="entry name" value="STRESS RESPONSE PROTEIN NHAX"/>
    <property type="match status" value="1"/>
</dbReference>
<dbReference type="CDD" id="cd00293">
    <property type="entry name" value="USP-like"/>
    <property type="match status" value="1"/>
</dbReference>
<evidence type="ECO:0000313" key="3">
    <source>
        <dbReference type="EMBL" id="QFU82356.1"/>
    </source>
</evidence>
<dbReference type="Gene3D" id="3.40.50.620">
    <property type="entry name" value="HUPs"/>
    <property type="match status" value="1"/>
</dbReference>
<dbReference type="OrthoDB" id="105697at2157"/>